<dbReference type="PANTHER" id="PTHR11875">
    <property type="entry name" value="TESTIS-SPECIFIC Y-ENCODED PROTEIN"/>
    <property type="match status" value="1"/>
</dbReference>
<accession>A0A8C2SME7</accession>
<dbReference type="GeneTree" id="ENSGT00940000162821"/>
<feature type="compositionally biased region" description="Gly residues" evidence="2">
    <location>
        <begin position="96"/>
        <end position="107"/>
    </location>
</feature>
<reference evidence="3" key="1">
    <citation type="submission" date="2025-08" db="UniProtKB">
        <authorList>
            <consortium name="Ensembl"/>
        </authorList>
    </citation>
    <scope>IDENTIFICATION</scope>
</reference>
<sequence>SLGRGRGRKRGLEEKGGLETPHRGRNGGPESTTGAGGGLESINGSDFGIEKGGEKEEGGLEMIIGSPMGKGRGGKRGEEGDGSGKCVAVGQERGRNGGLDGTNGAEGGVEIIGSPMGKERGGGRGREDMGGSGSVSLGSIGKGRGGKRGREGKETKRSSPEDCAVISLGEDDDDDDDDDDVDEGPGRHLAALEAVQLELEAVEEEAARAFRRLRAKFGLRRRPHLQRRNRLIQRIPGFWVTADGYGAGLGGYMEDPPPTPGHLVSHSTPIRWWQGQDPRCQPQKGPPPPRSFFTWFGDHSFPAGDRVAEVSTMSSQYIPVYPSILPVHTVHPSAPPAPEGCVWMDVGGVPIICPPPQGVCVWMDVYGGGSLFNLPPPGGVYGWMYMGGVPI</sequence>
<feature type="region of interest" description="Disordered" evidence="2">
    <location>
        <begin position="1"/>
        <end position="185"/>
    </location>
</feature>
<dbReference type="SUPFAM" id="SSF143113">
    <property type="entry name" value="NAP-like"/>
    <property type="match status" value="1"/>
</dbReference>
<evidence type="ECO:0000256" key="1">
    <source>
        <dbReference type="ARBA" id="ARBA00009947"/>
    </source>
</evidence>
<dbReference type="Gene3D" id="1.20.5.1500">
    <property type="match status" value="1"/>
</dbReference>
<evidence type="ECO:0000313" key="3">
    <source>
        <dbReference type="Ensembl" id="ENSCJPP00005000398.1"/>
    </source>
</evidence>
<feature type="compositionally biased region" description="Basic and acidic residues" evidence="2">
    <location>
        <begin position="48"/>
        <end position="58"/>
    </location>
</feature>
<dbReference type="Proteomes" id="UP000694412">
    <property type="component" value="Unassembled WGS sequence"/>
</dbReference>
<evidence type="ECO:0000313" key="4">
    <source>
        <dbReference type="Proteomes" id="UP000694412"/>
    </source>
</evidence>
<feature type="compositionally biased region" description="Low complexity" evidence="2">
    <location>
        <begin position="60"/>
        <end position="69"/>
    </location>
</feature>
<dbReference type="GO" id="GO:0005634">
    <property type="term" value="C:nucleus"/>
    <property type="evidence" value="ECO:0007669"/>
    <property type="project" value="InterPro"/>
</dbReference>
<name>A0A8C2SME7_COTJA</name>
<reference evidence="3" key="2">
    <citation type="submission" date="2025-09" db="UniProtKB">
        <authorList>
            <consortium name="Ensembl"/>
        </authorList>
    </citation>
    <scope>IDENTIFICATION</scope>
</reference>
<feature type="compositionally biased region" description="Basic and acidic residues" evidence="2">
    <location>
        <begin position="148"/>
        <end position="160"/>
    </location>
</feature>
<feature type="compositionally biased region" description="Basic and acidic residues" evidence="2">
    <location>
        <begin position="10"/>
        <end position="22"/>
    </location>
</feature>
<proteinExistence type="inferred from homology"/>
<feature type="compositionally biased region" description="Basic and acidic residues" evidence="2">
    <location>
        <begin position="117"/>
        <end position="129"/>
    </location>
</feature>
<organism evidence="3 4">
    <name type="scientific">Coturnix japonica</name>
    <name type="common">Japanese quail</name>
    <name type="synonym">Coturnix coturnix japonica</name>
    <dbReference type="NCBI Taxonomy" id="93934"/>
    <lineage>
        <taxon>Eukaryota</taxon>
        <taxon>Metazoa</taxon>
        <taxon>Chordata</taxon>
        <taxon>Craniata</taxon>
        <taxon>Vertebrata</taxon>
        <taxon>Euteleostomi</taxon>
        <taxon>Archelosauria</taxon>
        <taxon>Archosauria</taxon>
        <taxon>Dinosauria</taxon>
        <taxon>Saurischia</taxon>
        <taxon>Theropoda</taxon>
        <taxon>Coelurosauria</taxon>
        <taxon>Aves</taxon>
        <taxon>Neognathae</taxon>
        <taxon>Galloanserae</taxon>
        <taxon>Galliformes</taxon>
        <taxon>Phasianidae</taxon>
        <taxon>Perdicinae</taxon>
        <taxon>Coturnix</taxon>
    </lineage>
</organism>
<protein>
    <submittedName>
        <fullName evidence="3">Uncharacterized protein</fullName>
    </submittedName>
</protein>
<dbReference type="InterPro" id="IPR002164">
    <property type="entry name" value="NAP_family"/>
</dbReference>
<dbReference type="GO" id="GO:0006334">
    <property type="term" value="P:nucleosome assembly"/>
    <property type="evidence" value="ECO:0007669"/>
    <property type="project" value="InterPro"/>
</dbReference>
<comment type="similarity">
    <text evidence="1">Belongs to the nucleosome assembly protein (NAP) family.</text>
</comment>
<dbReference type="AlphaFoldDB" id="A0A8C2SME7"/>
<feature type="compositionally biased region" description="Acidic residues" evidence="2">
    <location>
        <begin position="169"/>
        <end position="183"/>
    </location>
</feature>
<dbReference type="InterPro" id="IPR037231">
    <property type="entry name" value="NAP-like_sf"/>
</dbReference>
<dbReference type="Ensembl" id="ENSCJPT00005000753.1">
    <property type="protein sequence ID" value="ENSCJPP00005000398.1"/>
    <property type="gene ID" value="ENSCJPG00005000473.1"/>
</dbReference>
<keyword evidence="4" id="KW-1185">Reference proteome</keyword>
<evidence type="ECO:0000256" key="2">
    <source>
        <dbReference type="SAM" id="MobiDB-lite"/>
    </source>
</evidence>